<comment type="catalytic activity">
    <reaction evidence="1 11">
        <text>UDP-alpha-D-glucose = UDP-alpha-D-galactose</text>
        <dbReference type="Rhea" id="RHEA:22168"/>
        <dbReference type="ChEBI" id="CHEBI:58885"/>
        <dbReference type="ChEBI" id="CHEBI:66914"/>
        <dbReference type="EC" id="5.1.3.2"/>
    </reaction>
</comment>
<dbReference type="CDD" id="cd05247">
    <property type="entry name" value="UDP_G4E_1_SDR_e"/>
    <property type="match status" value="1"/>
</dbReference>
<evidence type="ECO:0000256" key="1">
    <source>
        <dbReference type="ARBA" id="ARBA00000083"/>
    </source>
</evidence>
<evidence type="ECO:0000256" key="11">
    <source>
        <dbReference type="RuleBase" id="RU366046"/>
    </source>
</evidence>
<reference evidence="13 14" key="1">
    <citation type="submission" date="2017-06" db="EMBL/GenBank/DDBJ databases">
        <title>Genome sequence of Bacillus sonorensis strain SRCM101395.</title>
        <authorList>
            <person name="Cho S.H."/>
        </authorList>
    </citation>
    <scope>NUCLEOTIDE SEQUENCE [LARGE SCALE GENOMIC DNA]</scope>
    <source>
        <strain evidence="13 14">SRCM101395</strain>
    </source>
</reference>
<feature type="domain" description="NAD-dependent epimerase/dehydratase" evidence="12">
    <location>
        <begin position="20"/>
        <end position="269"/>
    </location>
</feature>
<evidence type="ECO:0000256" key="7">
    <source>
        <dbReference type="ARBA" id="ARBA00023027"/>
    </source>
</evidence>
<evidence type="ECO:0000256" key="9">
    <source>
        <dbReference type="ARBA" id="ARBA00023235"/>
    </source>
</evidence>
<evidence type="ECO:0000313" key="14">
    <source>
        <dbReference type="Proteomes" id="UP000196877"/>
    </source>
</evidence>
<evidence type="ECO:0000256" key="3">
    <source>
        <dbReference type="ARBA" id="ARBA00004947"/>
    </source>
</evidence>
<dbReference type="Proteomes" id="UP000196877">
    <property type="component" value="Chromosome"/>
</dbReference>
<keyword evidence="14" id="KW-1185">Reference proteome</keyword>
<proteinExistence type="inferred from homology"/>
<dbReference type="Pfam" id="PF01370">
    <property type="entry name" value="Epimerase"/>
    <property type="match status" value="1"/>
</dbReference>
<name>A0ABM6LC91_9BACI</name>
<comment type="subunit">
    <text evidence="11">Homodimer.</text>
</comment>
<protein>
    <recommendedName>
        <fullName evidence="6 11">UDP-glucose 4-epimerase</fullName>
        <ecNumber evidence="5 11">5.1.3.2</ecNumber>
    </recommendedName>
</protein>
<evidence type="ECO:0000256" key="10">
    <source>
        <dbReference type="ARBA" id="ARBA00023277"/>
    </source>
</evidence>
<dbReference type="InterPro" id="IPR036291">
    <property type="entry name" value="NAD(P)-bd_dom_sf"/>
</dbReference>
<keyword evidence="8" id="KW-0299">Galactose metabolism</keyword>
<comment type="pathway">
    <text evidence="3 11">Carbohydrate metabolism; galactose metabolism.</text>
</comment>
<dbReference type="SUPFAM" id="SSF51735">
    <property type="entry name" value="NAD(P)-binding Rossmann-fold domains"/>
    <property type="match status" value="1"/>
</dbReference>
<keyword evidence="10 11" id="KW-0119">Carbohydrate metabolism</keyword>
<evidence type="ECO:0000256" key="2">
    <source>
        <dbReference type="ARBA" id="ARBA00001911"/>
    </source>
</evidence>
<keyword evidence="7 11" id="KW-0520">NAD</keyword>
<dbReference type="Gene3D" id="3.90.25.10">
    <property type="entry name" value="UDP-galactose 4-epimerase, domain 1"/>
    <property type="match status" value="1"/>
</dbReference>
<dbReference type="PANTHER" id="PTHR43725:SF53">
    <property type="entry name" value="UDP-ARABINOSE 4-EPIMERASE 1"/>
    <property type="match status" value="1"/>
</dbReference>
<comment type="cofactor">
    <cofactor evidence="2 11">
        <name>NAD(+)</name>
        <dbReference type="ChEBI" id="CHEBI:57540"/>
    </cofactor>
</comment>
<evidence type="ECO:0000256" key="4">
    <source>
        <dbReference type="ARBA" id="ARBA00007637"/>
    </source>
</evidence>
<sequence length="349" mass="38286">MNGKLDACGVSERGGNGLAVLVCGGAGYIGSHAVAELLSRGEEVVIIDNLQTGHEEAALSGASFYKGDLRDETFLRKVFQENSIEAVMHFAADSLVGESVTDPLKYYDNNVYGAVCLLKVMREYHVQKIVFSSTAAVYGEPDRVPIIETDAAHPTNPYGETKLAIEKMLKWAEKAHGIRHIVLRYFNVAGAHVKGLIGEDHQPETHLIPIILQVALGKRDKIMIFGDDYPTPDGTCIRDYIHVMDLVNAHILAVDRLRNGGESAVYNLGNGTGFSVKEVVEKARQVTGHSIPADIAERRAGDPAQLIASSEKAMKELGWQPKHADLETIIESAWNWFKDHPDGYNNNKK</sequence>
<dbReference type="Gene3D" id="3.40.50.720">
    <property type="entry name" value="NAD(P)-binding Rossmann-like Domain"/>
    <property type="match status" value="1"/>
</dbReference>
<evidence type="ECO:0000256" key="6">
    <source>
        <dbReference type="ARBA" id="ARBA00018569"/>
    </source>
</evidence>
<dbReference type="PANTHER" id="PTHR43725">
    <property type="entry name" value="UDP-GLUCOSE 4-EPIMERASE"/>
    <property type="match status" value="1"/>
</dbReference>
<keyword evidence="9 11" id="KW-0413">Isomerase</keyword>
<dbReference type="GO" id="GO:0003978">
    <property type="term" value="F:UDP-glucose 4-epimerase activity"/>
    <property type="evidence" value="ECO:0007669"/>
    <property type="project" value="UniProtKB-EC"/>
</dbReference>
<evidence type="ECO:0000259" key="12">
    <source>
        <dbReference type="Pfam" id="PF01370"/>
    </source>
</evidence>
<evidence type="ECO:0000256" key="5">
    <source>
        <dbReference type="ARBA" id="ARBA00013189"/>
    </source>
</evidence>
<evidence type="ECO:0000313" key="13">
    <source>
        <dbReference type="EMBL" id="ASB86905.1"/>
    </source>
</evidence>
<comment type="similarity">
    <text evidence="4 11">Belongs to the NAD(P)-dependent epimerase/dehydratase family.</text>
</comment>
<dbReference type="NCBIfam" id="TIGR01179">
    <property type="entry name" value="galE"/>
    <property type="match status" value="1"/>
</dbReference>
<dbReference type="InterPro" id="IPR001509">
    <property type="entry name" value="Epimerase_deHydtase"/>
</dbReference>
<gene>
    <name evidence="13" type="primary">galE</name>
    <name evidence="13" type="ORF">S101395_00350</name>
</gene>
<dbReference type="EMBL" id="CP021920">
    <property type="protein sequence ID" value="ASB86905.1"/>
    <property type="molecule type" value="Genomic_DNA"/>
</dbReference>
<dbReference type="EC" id="5.1.3.2" evidence="5 11"/>
<dbReference type="InterPro" id="IPR005886">
    <property type="entry name" value="UDP_G4E"/>
</dbReference>
<organism evidence="13 14">
    <name type="scientific">Bacillus sonorensis</name>
    <dbReference type="NCBI Taxonomy" id="119858"/>
    <lineage>
        <taxon>Bacteria</taxon>
        <taxon>Bacillati</taxon>
        <taxon>Bacillota</taxon>
        <taxon>Bacilli</taxon>
        <taxon>Bacillales</taxon>
        <taxon>Bacillaceae</taxon>
        <taxon>Bacillus</taxon>
    </lineage>
</organism>
<evidence type="ECO:0000256" key="8">
    <source>
        <dbReference type="ARBA" id="ARBA00023144"/>
    </source>
</evidence>
<accession>A0ABM6LC91</accession>